<dbReference type="InterPro" id="IPR043502">
    <property type="entry name" value="DNA/RNA_pol_sf"/>
</dbReference>
<accession>A0A2I4B6M8</accession>
<dbReference type="AlphaFoldDB" id="A0A2I4B6M8"/>
<evidence type="ECO:0000313" key="3">
    <source>
        <dbReference type="RefSeq" id="XP_013863390.1"/>
    </source>
</evidence>
<dbReference type="Proteomes" id="UP000192220">
    <property type="component" value="Unplaced"/>
</dbReference>
<proteinExistence type="predicted"/>
<keyword evidence="2" id="KW-1185">Reference proteome</keyword>
<feature type="compositionally biased region" description="Polar residues" evidence="1">
    <location>
        <begin position="89"/>
        <end position="98"/>
    </location>
</feature>
<protein>
    <submittedName>
        <fullName evidence="3">Uncharacterized protein LOC106517215</fullName>
    </submittedName>
</protein>
<sequence length="687" mass="76870">MDVLFLDPGRSLAGVPVHSPSHRTRPPLNPHQFQRLHPPPLQSASSFRFSPTHCTHSGTPFLICTHKPPRYPQLSKNWHPAPTIQLQPTHQTTSTSVFSGDITDPTLAGSMPAPTAPPSGTSTFKLLIHLLHPYLYHLQPQLNNRPSWGPLLHLLRLHFSPYPSPIPFSRHPMFLPIILTTTLYPQQYPHFAPTNPDSPLHSFPCPATADSECPIGIATQKYSGKKRLTIDLSAPHGSHVPSINSLIPFSDFFMQYATVDHTIRLIRLVGRGAWLSKAAITSAFRFLPIHPDFWRLFDVYWKGTYYFAVRLTFCCRSSPKIFDSLSEALCWILLNNFRLPYVLHLLDDFLIITPTTSSPCSGLCALTHAFSDLGVPLSEEKTIGPLTSLEFLGITLDSSSFQASLPPEKVHRITLILSNFMLIDSCTKHQLLSLLGHLNYAMHIIPQGKSFISHLLSTAASVPSLHGHLTLGDACRMEIKLWHHFLSSWNGISFFYNDFISHPDDIQLYTDATPSIGFGGFHKGRWFASTWLPEVDTLQPDSASPSSALYELYPVVIAALLWGYEWSQHSILIHFDNTAVVKINNKGRSHSLAIIQLMRRLTLVSAHHQFLLRAAHFPGYHNHIADALSRFSFQKFRALAPTADPHLTPVPPFSATIFNWLRSLPASPTFPNKLSSTASPLTPSRHI</sequence>
<dbReference type="InterPro" id="IPR043128">
    <property type="entry name" value="Rev_trsase/Diguanyl_cyclase"/>
</dbReference>
<dbReference type="GeneID" id="106517215"/>
<dbReference type="PANTHER" id="PTHR33050:SF8">
    <property type="entry name" value="REVERSE TRANSCRIPTASE DOMAIN-CONTAINING PROTEIN"/>
    <property type="match status" value="1"/>
</dbReference>
<dbReference type="KEGG" id="alim:106517215"/>
<dbReference type="SUPFAM" id="SSF56672">
    <property type="entry name" value="DNA/RNA polymerases"/>
    <property type="match status" value="1"/>
</dbReference>
<reference evidence="3" key="1">
    <citation type="submission" date="2025-08" db="UniProtKB">
        <authorList>
            <consortium name="RefSeq"/>
        </authorList>
    </citation>
    <scope>IDENTIFICATION</scope>
    <source>
        <strain evidence="3">Quisiro</strain>
        <tissue evidence="3">Liver</tissue>
    </source>
</reference>
<dbReference type="InParanoid" id="A0A2I4B6M8"/>
<gene>
    <name evidence="3" type="primary">LOC106517215</name>
</gene>
<feature type="compositionally biased region" description="Low complexity" evidence="1">
    <location>
        <begin position="108"/>
        <end position="118"/>
    </location>
</feature>
<organism evidence="2 3">
    <name type="scientific">Austrofundulus limnaeus</name>
    <name type="common">Annual killifish</name>
    <dbReference type="NCBI Taxonomy" id="52670"/>
    <lineage>
        <taxon>Eukaryota</taxon>
        <taxon>Metazoa</taxon>
        <taxon>Chordata</taxon>
        <taxon>Craniata</taxon>
        <taxon>Vertebrata</taxon>
        <taxon>Euteleostomi</taxon>
        <taxon>Actinopterygii</taxon>
        <taxon>Neopterygii</taxon>
        <taxon>Teleostei</taxon>
        <taxon>Neoteleostei</taxon>
        <taxon>Acanthomorphata</taxon>
        <taxon>Ovalentaria</taxon>
        <taxon>Atherinomorphae</taxon>
        <taxon>Cyprinodontiformes</taxon>
        <taxon>Rivulidae</taxon>
        <taxon>Austrofundulus</taxon>
    </lineage>
</organism>
<dbReference type="Gene3D" id="3.30.70.270">
    <property type="match status" value="1"/>
</dbReference>
<feature type="region of interest" description="Disordered" evidence="1">
    <location>
        <begin position="89"/>
        <end position="118"/>
    </location>
</feature>
<dbReference type="CDD" id="cd09275">
    <property type="entry name" value="RNase_HI_RT_DIRS1"/>
    <property type="match status" value="1"/>
</dbReference>
<dbReference type="PANTHER" id="PTHR33050">
    <property type="entry name" value="REVERSE TRANSCRIPTASE DOMAIN-CONTAINING PROTEIN"/>
    <property type="match status" value="1"/>
</dbReference>
<evidence type="ECO:0000313" key="2">
    <source>
        <dbReference type="Proteomes" id="UP000192220"/>
    </source>
</evidence>
<evidence type="ECO:0000256" key="1">
    <source>
        <dbReference type="SAM" id="MobiDB-lite"/>
    </source>
</evidence>
<dbReference type="OrthoDB" id="8446492at2759"/>
<dbReference type="Gene3D" id="3.10.10.10">
    <property type="entry name" value="HIV Type 1 Reverse Transcriptase, subunit A, domain 1"/>
    <property type="match status" value="1"/>
</dbReference>
<dbReference type="RefSeq" id="XP_013863390.1">
    <property type="nucleotide sequence ID" value="XM_014007936.1"/>
</dbReference>
<name>A0A2I4B6M8_AUSLI</name>
<dbReference type="InterPro" id="IPR052055">
    <property type="entry name" value="Hepadnavirus_pol/RT"/>
</dbReference>